<evidence type="ECO:0000313" key="2">
    <source>
        <dbReference type="EMBL" id="KJF70231.1"/>
    </source>
</evidence>
<protein>
    <recommendedName>
        <fullName evidence="4">Major facilitator superfamily (MFS) profile domain-containing protein</fullName>
    </recommendedName>
</protein>
<dbReference type="Gene3D" id="1.20.1250.20">
    <property type="entry name" value="MFS general substrate transporter like domains"/>
    <property type="match status" value="1"/>
</dbReference>
<feature type="transmembrane region" description="Helical" evidence="1">
    <location>
        <begin position="6"/>
        <end position="26"/>
    </location>
</feature>
<keyword evidence="1" id="KW-0472">Membrane</keyword>
<sequence>MLFLALVGMSLSHIMPTIFSMIRDAFSPKEQGAMIGNAVAAGFLGQFLAPFLLYLYWPIAGQAMAPVSTCVVLSLLLLPIGFALYGRAGRANYQEG</sequence>
<dbReference type="EMBL" id="JWIT01000041">
    <property type="protein sequence ID" value="KJF70231.1"/>
    <property type="molecule type" value="Genomic_DNA"/>
</dbReference>
<gene>
    <name evidence="2" type="ORF">RP75_27400</name>
</gene>
<feature type="transmembrane region" description="Helical" evidence="1">
    <location>
        <begin position="38"/>
        <end position="57"/>
    </location>
</feature>
<proteinExistence type="predicted"/>
<keyword evidence="3" id="KW-1185">Reference proteome</keyword>
<reference evidence="2 3" key="1">
    <citation type="submission" date="2014-12" db="EMBL/GenBank/DDBJ databases">
        <authorList>
            <person name="Kuzmanovic N."/>
            <person name="Pulawska J."/>
            <person name="Obradovic A."/>
        </authorList>
    </citation>
    <scope>NUCLEOTIDE SEQUENCE [LARGE SCALE GENOMIC DNA]</scope>
    <source>
        <strain evidence="2 3">KFB 330</strain>
        <plasmid evidence="2">pTi</plasmid>
    </source>
</reference>
<name>A0ABR5CZM7_9HYPH</name>
<dbReference type="InterPro" id="IPR036259">
    <property type="entry name" value="MFS_trans_sf"/>
</dbReference>
<evidence type="ECO:0000256" key="1">
    <source>
        <dbReference type="SAM" id="Phobius"/>
    </source>
</evidence>
<dbReference type="SUPFAM" id="SSF103473">
    <property type="entry name" value="MFS general substrate transporter"/>
    <property type="match status" value="1"/>
</dbReference>
<evidence type="ECO:0008006" key="4">
    <source>
        <dbReference type="Google" id="ProtNLM"/>
    </source>
</evidence>
<keyword evidence="1" id="KW-0812">Transmembrane</keyword>
<accession>A0ABR5CZM7</accession>
<dbReference type="Proteomes" id="UP000032564">
    <property type="component" value="Unassembled WGS sequence"/>
</dbReference>
<evidence type="ECO:0000313" key="3">
    <source>
        <dbReference type="Proteomes" id="UP000032564"/>
    </source>
</evidence>
<organism evidence="2 3">
    <name type="scientific">Agrobacterium arsenijevicii</name>
    <dbReference type="NCBI Taxonomy" id="1585697"/>
    <lineage>
        <taxon>Bacteria</taxon>
        <taxon>Pseudomonadati</taxon>
        <taxon>Pseudomonadota</taxon>
        <taxon>Alphaproteobacteria</taxon>
        <taxon>Hyphomicrobiales</taxon>
        <taxon>Rhizobiaceae</taxon>
        <taxon>Rhizobium/Agrobacterium group</taxon>
        <taxon>Agrobacterium</taxon>
    </lineage>
</organism>
<comment type="caution">
    <text evidence="2">The sequence shown here is derived from an EMBL/GenBank/DDBJ whole genome shotgun (WGS) entry which is preliminary data.</text>
</comment>
<feature type="transmembrane region" description="Helical" evidence="1">
    <location>
        <begin position="63"/>
        <end position="85"/>
    </location>
</feature>
<keyword evidence="2" id="KW-0614">Plasmid</keyword>
<keyword evidence="1" id="KW-1133">Transmembrane helix</keyword>
<geneLocation type="plasmid" evidence="2">
    <name>pTi</name>
</geneLocation>